<name>A0A4Y8VSU3_9BACT</name>
<dbReference type="RefSeq" id="WP_134842817.1">
    <property type="nucleotide sequence ID" value="NZ_SGVY01000006.1"/>
</dbReference>
<accession>A0A4Y8VSU3</accession>
<evidence type="ECO:0000313" key="1">
    <source>
        <dbReference type="EMBL" id="TFH83403.1"/>
    </source>
</evidence>
<keyword evidence="2" id="KW-1185">Reference proteome</keyword>
<reference evidence="1 2" key="1">
    <citation type="submission" date="2019-02" db="EMBL/GenBank/DDBJ databases">
        <title>Draft Genome Sequence of the Prevotella sp. BCRC 81118, Isolated from Human Feces.</title>
        <authorList>
            <person name="Huang C.-H."/>
        </authorList>
    </citation>
    <scope>NUCLEOTIDE SEQUENCE [LARGE SCALE GENOMIC DNA]</scope>
    <source>
        <strain evidence="1 2">BCRC 81118</strain>
    </source>
</reference>
<dbReference type="AlphaFoldDB" id="A0A4Y8VSU3"/>
<evidence type="ECO:0000313" key="2">
    <source>
        <dbReference type="Proteomes" id="UP000297872"/>
    </source>
</evidence>
<gene>
    <name evidence="1" type="ORF">EXN75_03690</name>
</gene>
<proteinExistence type="predicted"/>
<sequence length="45" mass="5510">MEDNFLERHREDYEKRKAAWLRKKKRFPVIKGGRVIPEKPEDEAL</sequence>
<organism evidence="1 2">
    <name type="scientific">Segatella hominis</name>
    <dbReference type="NCBI Taxonomy" id="2518605"/>
    <lineage>
        <taxon>Bacteria</taxon>
        <taxon>Pseudomonadati</taxon>
        <taxon>Bacteroidota</taxon>
        <taxon>Bacteroidia</taxon>
        <taxon>Bacteroidales</taxon>
        <taxon>Prevotellaceae</taxon>
        <taxon>Segatella</taxon>
    </lineage>
</organism>
<dbReference type="Proteomes" id="UP000297872">
    <property type="component" value="Unassembled WGS sequence"/>
</dbReference>
<comment type="caution">
    <text evidence="1">The sequence shown here is derived from an EMBL/GenBank/DDBJ whole genome shotgun (WGS) entry which is preliminary data.</text>
</comment>
<protein>
    <submittedName>
        <fullName evidence="1">Dehydrogenase</fullName>
    </submittedName>
</protein>
<dbReference type="GeneID" id="302994399"/>
<dbReference type="EMBL" id="SGVY01000006">
    <property type="protein sequence ID" value="TFH83403.1"/>
    <property type="molecule type" value="Genomic_DNA"/>
</dbReference>